<dbReference type="Pfam" id="PF01546">
    <property type="entry name" value="Peptidase_M20"/>
    <property type="match status" value="1"/>
</dbReference>
<dbReference type="SUPFAM" id="SSF55031">
    <property type="entry name" value="Bacterial exopeptidase dimerisation domain"/>
    <property type="match status" value="1"/>
</dbReference>
<evidence type="ECO:0000256" key="7">
    <source>
        <dbReference type="PIRSR" id="PIRSR001235-1"/>
    </source>
</evidence>
<keyword evidence="6" id="KW-0464">Manganese</keyword>
<evidence type="ECO:0000256" key="3">
    <source>
        <dbReference type="ARBA" id="ARBA00011738"/>
    </source>
</evidence>
<dbReference type="Gene3D" id="3.40.630.10">
    <property type="entry name" value="Zn peptidases"/>
    <property type="match status" value="1"/>
</dbReference>
<dbReference type="PANTHER" id="PTHR32494:SF19">
    <property type="entry name" value="ALLANTOATE DEIMINASE-RELATED"/>
    <property type="match status" value="1"/>
</dbReference>
<evidence type="ECO:0000256" key="1">
    <source>
        <dbReference type="ARBA" id="ARBA00001936"/>
    </source>
</evidence>
<dbReference type="InterPro" id="IPR036264">
    <property type="entry name" value="Bact_exopeptidase_dim_dom"/>
</dbReference>
<dbReference type="GO" id="GO:0016813">
    <property type="term" value="F:hydrolase activity, acting on carbon-nitrogen (but not peptide) bonds, in linear amidines"/>
    <property type="evidence" value="ECO:0007669"/>
    <property type="project" value="InterPro"/>
</dbReference>
<evidence type="ECO:0000256" key="6">
    <source>
        <dbReference type="ARBA" id="ARBA00023211"/>
    </source>
</evidence>
<dbReference type="Gene3D" id="3.30.70.360">
    <property type="match status" value="1"/>
</dbReference>
<sequence>MPNIDPDRVLSDLRTLATFGAYKTGVHRPSLSPQDVEARHWFAGRLAEAGLDARIDGIGSVFGFSRAPGAKILTGSHLESQNYAGWLDGPLGVVFGLEAARALADDPAFADVGVDVAAWFDEEGHFGSFLGSRSFVGLLSEEEIDAARNRYDGTPLRDALDRAGFSGRPREEFSAGRHRGYVEAHIEQGDTLESSGRTIGVVTAIVAIWQYRIVAIGEQNHAGTTSMTRRRDAGLAITRLLGEIDRRFPELAGPRAVWTTGRITLEPGAPSIIPGRAEALFQLRDADPAVLDRLQDELRRLVEVANAEGRCPMTLEVMGQSTPALMDEGFQAAIEAAAEARAPGSALRLPSGAGHDAQYLARKMPAAMMFVPSIGGISHHWTENTADRDIVFGAQVFCDAVARMLRAEPS</sequence>
<comment type="cofactor">
    <cofactor evidence="7">
        <name>Zn(2+)</name>
        <dbReference type="ChEBI" id="CHEBI:29105"/>
    </cofactor>
    <text evidence="7">Binds 2 Zn(2+) ions per subunit.</text>
</comment>
<comment type="similarity">
    <text evidence="2">Belongs to the peptidase M20 family.</text>
</comment>
<evidence type="ECO:0000256" key="4">
    <source>
        <dbReference type="ARBA" id="ARBA00022723"/>
    </source>
</evidence>
<feature type="binding site" evidence="7">
    <location>
        <position position="379"/>
    </location>
    <ligand>
        <name>Zn(2+)</name>
        <dbReference type="ChEBI" id="CHEBI:29105"/>
        <label>2</label>
    </ligand>
</feature>
<dbReference type="InterPro" id="IPR002933">
    <property type="entry name" value="Peptidase_M20"/>
</dbReference>
<evidence type="ECO:0000256" key="5">
    <source>
        <dbReference type="ARBA" id="ARBA00022801"/>
    </source>
</evidence>
<organism evidence="8">
    <name type="scientific">uncultured Microvirga sp</name>
    <dbReference type="NCBI Taxonomy" id="412392"/>
    <lineage>
        <taxon>Bacteria</taxon>
        <taxon>Pseudomonadati</taxon>
        <taxon>Pseudomonadota</taxon>
        <taxon>Alphaproteobacteria</taxon>
        <taxon>Hyphomicrobiales</taxon>
        <taxon>Methylobacteriaceae</taxon>
        <taxon>Microvirga</taxon>
        <taxon>environmental samples</taxon>
    </lineage>
</organism>
<dbReference type="SUPFAM" id="SSF53187">
    <property type="entry name" value="Zn-dependent exopeptidases"/>
    <property type="match status" value="1"/>
</dbReference>
<evidence type="ECO:0000256" key="2">
    <source>
        <dbReference type="ARBA" id="ARBA00006153"/>
    </source>
</evidence>
<feature type="binding site" evidence="7">
    <location>
        <position position="88"/>
    </location>
    <ligand>
        <name>Zn(2+)</name>
        <dbReference type="ChEBI" id="CHEBI:29105"/>
        <label>2</label>
    </ligand>
</feature>
<name>A0A6J4MGX5_9HYPH</name>
<feature type="binding site" evidence="7">
    <location>
        <position position="123"/>
    </location>
    <ligand>
        <name>Zn(2+)</name>
        <dbReference type="ChEBI" id="CHEBI:29105"/>
        <label>2</label>
    </ligand>
</feature>
<feature type="binding site" evidence="7">
    <location>
        <position position="185"/>
    </location>
    <ligand>
        <name>Zn(2+)</name>
        <dbReference type="ChEBI" id="CHEBI:29105"/>
        <label>1</label>
    </ligand>
</feature>
<keyword evidence="7" id="KW-0862">Zinc</keyword>
<comment type="cofactor">
    <cofactor evidence="1">
        <name>Mn(2+)</name>
        <dbReference type="ChEBI" id="CHEBI:29035"/>
    </cofactor>
</comment>
<gene>
    <name evidence="8" type="ORF">AVDCRST_MAG90-2899</name>
</gene>
<dbReference type="EMBL" id="CADCUC010000599">
    <property type="protein sequence ID" value="CAA9359060.1"/>
    <property type="molecule type" value="Genomic_DNA"/>
</dbReference>
<dbReference type="PANTHER" id="PTHR32494">
    <property type="entry name" value="ALLANTOATE DEIMINASE-RELATED"/>
    <property type="match status" value="1"/>
</dbReference>
<keyword evidence="4 7" id="KW-0479">Metal-binding</keyword>
<dbReference type="CDD" id="cd03884">
    <property type="entry name" value="M20_bAS"/>
    <property type="match status" value="1"/>
</dbReference>
<dbReference type="AlphaFoldDB" id="A0A6J4MGX5"/>
<protein>
    <submittedName>
        <fullName evidence="8">Acetylornithine deacetylase/Succinyl-diaminopimelate desuccinylase and related deacylases</fullName>
    </submittedName>
</protein>
<accession>A0A6J4MGX5</accession>
<proteinExistence type="inferred from homology"/>
<keyword evidence="5" id="KW-0378">Hydrolase</keyword>
<dbReference type="GO" id="GO:0046872">
    <property type="term" value="F:metal ion binding"/>
    <property type="evidence" value="ECO:0007669"/>
    <property type="project" value="UniProtKB-KW"/>
</dbReference>
<reference evidence="8" key="1">
    <citation type="submission" date="2020-02" db="EMBL/GenBank/DDBJ databases">
        <authorList>
            <person name="Meier V. D."/>
        </authorList>
    </citation>
    <scope>NUCLEOTIDE SEQUENCE</scope>
    <source>
        <strain evidence="8">AVDCRST_MAG90</strain>
    </source>
</reference>
<evidence type="ECO:0000313" key="8">
    <source>
        <dbReference type="EMBL" id="CAA9359060.1"/>
    </source>
</evidence>
<feature type="binding site" evidence="7">
    <location>
        <position position="77"/>
    </location>
    <ligand>
        <name>Zn(2+)</name>
        <dbReference type="ChEBI" id="CHEBI:29105"/>
        <label>1</label>
    </ligand>
</feature>
<dbReference type="PIRSF" id="PIRSF001235">
    <property type="entry name" value="Amidase_carbamoylase"/>
    <property type="match status" value="1"/>
</dbReference>
<comment type="subunit">
    <text evidence="3">Homodimer.</text>
</comment>
<dbReference type="NCBIfam" id="TIGR01879">
    <property type="entry name" value="hydantase"/>
    <property type="match status" value="1"/>
</dbReference>
<feature type="binding site" evidence="7">
    <location>
        <position position="88"/>
    </location>
    <ligand>
        <name>Zn(2+)</name>
        <dbReference type="ChEBI" id="CHEBI:29105"/>
        <label>1</label>
    </ligand>
</feature>
<dbReference type="InterPro" id="IPR010158">
    <property type="entry name" value="Amidase_Cbmase"/>
</dbReference>